<evidence type="ECO:0000313" key="5">
    <source>
        <dbReference type="Proteomes" id="UP000054770"/>
    </source>
</evidence>
<feature type="domain" description="Tc toxin complex TcA C-terminal TcB-binding" evidence="2">
    <location>
        <begin position="3299"/>
        <end position="3602"/>
    </location>
</feature>
<sequence length="3808" mass="414979">MSSLIVIRIIPPQPLDPATFRDHHLNPALGPLQITAFELSFSDPSVGRNLGTAKYVKASAVPSPLDFSVLLPTVLKAPKYLPASPTSGIVQHYDVDGSVPPNDSAFFQLDAAATAIIEIPAGAKIENLRLVAQWGSGAGATPVPVSQLYYDVQLSAGPTLDLNTWTPSSTDIHPQVDPWMELSPGAYLHLPAAPGSANPFSFSLPTDGTPPPFDDLRAAVEQILALDPGLSPGVATTAAAVAGSSTLKLPAGTLGIAPGMSVSAAAGIATRTTVLSIDASGLVTLSQEVVPPGVPSSTNITFKPNLGALSAEQCRNIAREIVWSQQPPPPQPPDSVGQLYSNPPNAGPMLSGTTPNQHEADRQQFEALLMSYYALADTAADRLTGFVYALSAAIACEQRSLTSTQAMLELPANSAAAGGGPVSGHQLLLTGVDSVNSPSNFGIPAAYFYGLGAMLPLQIRADKRFQLASGDHIERLLSELTTSIEAGTITDSEKFVALPLEAINAAQAARRIAALGIPTSSSTPLAPLGARRIQTASDAPSGTALPFASTDGLKAGMLVSGINLPVNTTIAALTPTAVTLTSPLLGDIAAGSTIYFVPPYSAKLVTLVKSWLAFPPSTTGTPSSQAYLPEDDAAKFWPGARSTLPEAYLNLVLSALTEGFIVPAPFNTALGELIIANLLQPTPSIEALAAVTRAQWIKFFQTNPTWLPPGTGNIQARIDAFMRRAQSFLVIGGGGPTASFVLVTTSGAPVGGTTLDFAPSPQLAAGMLVSAPGIPAGTVVVSAVPAGGKTVVTLSAAVATPIPINANITFSMNVSTGNAPDLPQLSAPTQDWLTLCLGSYGAFTLGTGFDPVKLRAAAATVFTDDARAQEWVCDALTTLDALYQVMKPVPLPAPGTPAFEFSVIEALYARGFTSAQSITAISSDQFQQALTGTVAFDLAAQIYASASAIAPPAPAAGAPGGFVPVNADGALTNCVPSPCASPLGPIAYLSELLELSALSTCDAPIASSLSVPTNADTPAGQTLPFASTAGLISGMSVSGPSIPNGTVVSSVTPTSVTLGVAVSANVPNGSMITFSAPTLQVALSQRRGPLGELSASCANLETPLPLIDIVNENLEFMGASAVPMNGTVYDTSADKLAGHLLCRDEPCPPDECAPFCHEPARIFGALPEYSTPATPVAANGSVEPAVFNILKKDFSACHLPYSQALDVSRTYLRHFGSCRVEEMRTFRKCITEFVLDPAKEPAGFQDHLWRFPVRIDIAAEYLGITPEEYAALFHGTETPLCGPRAEPSPDPNGLRDPVLPGPNDQVNPNNPRANPNQIVVRDQNLGPPVWALYGFAERGDNDNWIDVVTSVPEFLARTCLSYCEFHELWKSGFVKFANRGRRDGVFPECEPCCFDDMVLLFPEQQRGRAGALMQLIVFIRLWRKLKESCCFCYSFAQIRDICNVLHLFDGSGAINPEFIRQLAAFQMLRDQFCLDLFDKSEKPAATAVDAERTHLLALWAGPTATKWGWAVRQLCERVLHHAKLHYRCEHHRPDVVEWILSKLDPLSRLAGFDPASATDNWHALPTHALRFAEILAKLSASKFTLAEVLYFFTVDDQHCGDIFPLQDECEAGELPLALPADECGFSLWDLRRKLLGTPAPELAPDSNWRISVAVDSTLPADGCAPFEEPRKAVHVETTIFEECTDDWDWQRVSKILTAELGFALDDVLDLGRHLFPQLLKKSGFVVDATRFIASLPAAKTTAAMWSANADGPLQYDAAAEKLWTHIPLADDSLTSQLVRLNALNADEQTAVQDLYFQPRALLALFAVLFPDFARAERHLIEARDECERWDYFRRHVAQCHQRCRIIACHLAAHVAAVTRQPCPEGEAVALLILRELLGDENAATTDWESDDGTEPAVTWTPRPNGSGFAALLGLLGTGLVTEYKADGGGLAWRNVTGALDGFGPQHDRVNAPIPTVLPSLGATITPAQSKYVSVRNGFLVKNAGGAMLGGAQGFEATWSGALLVDEEGQYEFWAGAPTPGHEKPDCGAIDRFKWRVTLKRGSRTWVLLSHRWPAEDERHTACRHLKRGAYEITVELVRPAFEFATENQVHALLAGLEVKYAGPDSCGECIPIPRRQLFTMLKDAPLSQGIATQSASATLFLQRYYTSSFRDIRRTYQRAFKALLFAHRFALSAERNCHGTSELSYLLEEKERFAGASYFGPAGAFVRHAANFDFNFLPLLDDYHPPAADSRTKPSAKRTQAMFDWWERTFDYTFARDDVRCRRHHELWHLFAEARATNPADPAPLMDHLGADSRFWKLELRYLQSQGAPPYAVSSDDLKDDRWTVRAWHADRWLAALDEHFAAKDITMARPDLWASDDPSALLPGATQTGNANLSAFLCDGCLEHGDPRRYDDLRRLNDGLRQRGRNALVTYLCHSNRVALPWAPGQFATQARELGELLLLDVEAGVCEKATRIEEAISAAQCFIRRARLLLEPGWIVTREFAELWDRQFATLSLWQACKRRQLYKENWIDWSDLKKAQGIEAFRFLEDKLRSAKLTAAVHGGTEWWPDARLPAPEPPALQRRELSSIHALDAPREGLILLGTPERDARPSWLAAVHGEVRRNPALASPDSKPLPLWMEAAIKVGTKFLRVAAAGVPPASSAFEPHTRSGAEDCVTCCQECGCSHPALVDEYFFWLIPAEIYEPPAPAPLSGAPGAGTTTDYQNGFQDDYYDAVQQQSAVWHDVDKVPRLLDWPSKPAVRLAWCRIHNGEFQQSRRSIRALQVDLNVASDLVFLGRTADSLTFSVPSGIAPAGYLDPAQPGFRFNLAQDDVSVLPQLLIPNPAAVPAFLGSAKLPAYPWMLFVTPGASLFPLSPFAPALAVAQALRAHCRFEAALAWYRSAFNPLVNDCTWIDCHPDDDGQDGGNNDGNPGDGNDGGGNNAGDNADGNDPRLHAIRGLVPREACCDSTDISCDQGRTRSILLHYLETLIEWGDAVRRHRHSAEAEQDALTIFESAAKILGRMPRTVMLPDPISVPKVSAFVPQFPPLNPRLLNVYEVVRDRLESIRACSNDRRLRDGRRKVEADYFGDSPLREGWRNSVTPCDEETEWCFLRSPYRFSFLIQKAYEYASRVQELGNALLSAFEKGDAEFLASLRAGQEREVLILGLESRKNAWRDVDWQIESLQKTKAMSQANLQYVADLKRHGLISGEILYGSFTIASTLLRTGGNAIEAISGAMSSAGNFFAGVAGFGGTPLIYYQLPIGQPLAGGFASAARVLVALSDIASTTAGLELTQSGWDRRLAEWTHQIDVLAIEIQQIDRQILGAQRRRDQTLNDLNIQQRQLEHSTEVQNFLRDKFTAHDLYLYLQKETAALHSRTYELALAAARQAQYAFNVERGHSSRKFIPECEWDSLHEGLMAGERLSAALRQMEKAYLDENVREYELTKQISLRLHFPAAFLQLRTTGRCEIEIPEWMFDMNFPGHYMRRIKNVSLTIPCVTGPYTGVHCRLTLLGSTTRVDPRLSTPPHECCCPKGCCDSCDDADRLAHEYATCPDDPRIVRQFGAREAVATSTGQNDAGLFTLDFNDQRYLPFEYAGAASRWRIELPRENNYFDTSTQTDCIMRLGIMSREGGPLLRRAAEAAARGRLPGDGWRLIDVRHELPDAWQRFKGRAEHDPNGRRIDLRLDRRMFPFVPDGREIVIGGMAILLGKPAHSHHHTDCGCDCEGSHGCPCPEHRECAREVVEFHHGDKECSEGIRVECLANEAWPEFYFGTVKARIGPIGARHRHADAQLRFDGCEKDPEQLFLLCRYAPISTSTCGCNSYEQQSAPP</sequence>
<organism evidence="4 5">
    <name type="scientific">Caballeronia choica</name>
    <dbReference type="NCBI Taxonomy" id="326476"/>
    <lineage>
        <taxon>Bacteria</taxon>
        <taxon>Pseudomonadati</taxon>
        <taxon>Pseudomonadota</taxon>
        <taxon>Betaproteobacteria</taxon>
        <taxon>Burkholderiales</taxon>
        <taxon>Burkholderiaceae</taxon>
        <taxon>Caballeronia</taxon>
    </lineage>
</organism>
<name>A0A158FQN8_9BURK</name>
<dbReference type="InterPro" id="IPR040840">
    <property type="entry name" value="TcA_TcB_BD"/>
</dbReference>
<reference evidence="4" key="1">
    <citation type="submission" date="2016-01" db="EMBL/GenBank/DDBJ databases">
        <authorList>
            <person name="Peeters C."/>
        </authorList>
    </citation>
    <scope>NUCLEOTIDE SEQUENCE [LARGE SCALE GENOMIC DNA]</scope>
    <source>
        <strain evidence="4">LMG 22940</strain>
    </source>
</reference>
<comment type="caution">
    <text evidence="4">The sequence shown here is derived from an EMBL/GenBank/DDBJ whole genome shotgun (WGS) entry which is preliminary data.</text>
</comment>
<evidence type="ECO:0000313" key="4">
    <source>
        <dbReference type="EMBL" id="SAL21470.1"/>
    </source>
</evidence>
<feature type="region of interest" description="Disordered" evidence="1">
    <location>
        <begin position="2900"/>
        <end position="2932"/>
    </location>
</feature>
<dbReference type="Proteomes" id="UP000054770">
    <property type="component" value="Unassembled WGS sequence"/>
</dbReference>
<evidence type="ECO:0000259" key="2">
    <source>
        <dbReference type="Pfam" id="PF18276"/>
    </source>
</evidence>
<gene>
    <name evidence="4" type="ORF">AWB68_00822</name>
</gene>
<protein>
    <submittedName>
        <fullName evidence="4">Uncharacterized protein</fullName>
    </submittedName>
</protein>
<feature type="region of interest" description="Disordered" evidence="1">
    <location>
        <begin position="1280"/>
        <end position="1312"/>
    </location>
</feature>
<feature type="region of interest" description="Disordered" evidence="1">
    <location>
        <begin position="324"/>
        <end position="356"/>
    </location>
</feature>
<evidence type="ECO:0000256" key="1">
    <source>
        <dbReference type="SAM" id="MobiDB-lite"/>
    </source>
</evidence>
<proteinExistence type="predicted"/>
<keyword evidence="5" id="KW-1185">Reference proteome</keyword>
<evidence type="ECO:0000259" key="3">
    <source>
        <dbReference type="Pfam" id="PF20220"/>
    </source>
</evidence>
<feature type="compositionally biased region" description="Gly residues" evidence="1">
    <location>
        <begin position="2902"/>
        <end position="2920"/>
    </location>
</feature>
<dbReference type="EMBL" id="FCON02000006">
    <property type="protein sequence ID" value="SAL21470.1"/>
    <property type="molecule type" value="Genomic_DNA"/>
</dbReference>
<dbReference type="InterPro" id="IPR046839">
    <property type="entry name" value="ABC_toxin_N"/>
</dbReference>
<accession>A0A158FQN8</accession>
<dbReference type="Pfam" id="PF18276">
    <property type="entry name" value="TcA_TcB_BD"/>
    <property type="match status" value="1"/>
</dbReference>
<dbReference type="OrthoDB" id="9781691at2"/>
<feature type="domain" description="ABC toxin N-terminal" evidence="3">
    <location>
        <begin position="2399"/>
        <end position="2511"/>
    </location>
</feature>
<dbReference type="RefSeq" id="WP_087643076.1">
    <property type="nucleotide sequence ID" value="NZ_FCON02000006.1"/>
</dbReference>
<dbReference type="Pfam" id="PF20220">
    <property type="entry name" value="ABC_toxin_N"/>
    <property type="match status" value="1"/>
</dbReference>